<dbReference type="AlphaFoldDB" id="A0AA39N5S9"/>
<organism evidence="1 2">
    <name type="scientific">Armillaria tabescens</name>
    <name type="common">Ringless honey mushroom</name>
    <name type="synonym">Agaricus tabescens</name>
    <dbReference type="NCBI Taxonomy" id="1929756"/>
    <lineage>
        <taxon>Eukaryota</taxon>
        <taxon>Fungi</taxon>
        <taxon>Dikarya</taxon>
        <taxon>Basidiomycota</taxon>
        <taxon>Agaricomycotina</taxon>
        <taxon>Agaricomycetes</taxon>
        <taxon>Agaricomycetidae</taxon>
        <taxon>Agaricales</taxon>
        <taxon>Marasmiineae</taxon>
        <taxon>Physalacriaceae</taxon>
        <taxon>Desarmillaria</taxon>
    </lineage>
</organism>
<protein>
    <recommendedName>
        <fullName evidence="3">F-box domain-containing protein</fullName>
    </recommendedName>
</protein>
<dbReference type="Proteomes" id="UP001175211">
    <property type="component" value="Unassembled WGS sequence"/>
</dbReference>
<keyword evidence="2" id="KW-1185">Reference proteome</keyword>
<dbReference type="RefSeq" id="XP_060330618.1">
    <property type="nucleotide sequence ID" value="XM_060477469.1"/>
</dbReference>
<evidence type="ECO:0008006" key="3">
    <source>
        <dbReference type="Google" id="ProtNLM"/>
    </source>
</evidence>
<dbReference type="EMBL" id="JAUEPS010000018">
    <property type="protein sequence ID" value="KAK0458330.1"/>
    <property type="molecule type" value="Genomic_DNA"/>
</dbReference>
<gene>
    <name evidence="1" type="ORF">EV420DRAFT_1643220</name>
</gene>
<reference evidence="1" key="1">
    <citation type="submission" date="2023-06" db="EMBL/GenBank/DDBJ databases">
        <authorList>
            <consortium name="Lawrence Berkeley National Laboratory"/>
            <person name="Ahrendt S."/>
            <person name="Sahu N."/>
            <person name="Indic B."/>
            <person name="Wong-Bajracharya J."/>
            <person name="Merenyi Z."/>
            <person name="Ke H.-M."/>
            <person name="Monk M."/>
            <person name="Kocsube S."/>
            <person name="Drula E."/>
            <person name="Lipzen A."/>
            <person name="Balint B."/>
            <person name="Henrissat B."/>
            <person name="Andreopoulos B."/>
            <person name="Martin F.M."/>
            <person name="Harder C.B."/>
            <person name="Rigling D."/>
            <person name="Ford K.L."/>
            <person name="Foster G.D."/>
            <person name="Pangilinan J."/>
            <person name="Papanicolaou A."/>
            <person name="Barry K."/>
            <person name="LaButti K."/>
            <person name="Viragh M."/>
            <person name="Koriabine M."/>
            <person name="Yan M."/>
            <person name="Riley R."/>
            <person name="Champramary S."/>
            <person name="Plett K.L."/>
            <person name="Tsai I.J."/>
            <person name="Slot J."/>
            <person name="Sipos G."/>
            <person name="Plett J."/>
            <person name="Nagy L.G."/>
            <person name="Grigoriev I.V."/>
        </authorList>
    </citation>
    <scope>NUCLEOTIDE SEQUENCE</scope>
    <source>
        <strain evidence="1">CCBAS 213</strain>
    </source>
</reference>
<name>A0AA39N5S9_ARMTA</name>
<evidence type="ECO:0000313" key="1">
    <source>
        <dbReference type="EMBL" id="KAK0458330.1"/>
    </source>
</evidence>
<comment type="caution">
    <text evidence="1">The sequence shown here is derived from an EMBL/GenBank/DDBJ whole genome shotgun (WGS) entry which is preliminary data.</text>
</comment>
<sequence>MTVDGPEETHICGFNVFTVAEGPWYLGQVCRLWRNVVSTLCPELWATMTIQAPRSDIDAWRPRGDVVAMLESVLERAGKHHPLDFLFSHRTISSAEVLSVMQRCFDFMINHSARWRRTEFVVHPSFLPRLSVVRGKVNLLTDAYVKCWPYLENHLAPITAFEIAPRLRNLHAKGIHRQAQVIFPASNLISFYDERPFAGDLLTPEYVDIIRSSPKLLSFSYHDYAGAPVPPGLLPAHPCVISQSIQTLSVSSACFMRSVELPALREVVLTPGYDKDRNQQVIDLPRGAIIALSELLHHSHCSLIRLSVVDTTIVDNDLAAVLRLTPRLEEFNIQFNQWDEGNDLGMEAPMEELAETVRVDGSVCHALIPCLGSFPLVLEGVDNVHVCFLDCEFLEMIISRNRDGVLGKFGLRIVGQSWSYGLDPEDEGELRALTKTGLTLDFDLYDF</sequence>
<dbReference type="GeneID" id="85361017"/>
<accession>A0AA39N5S9</accession>
<evidence type="ECO:0000313" key="2">
    <source>
        <dbReference type="Proteomes" id="UP001175211"/>
    </source>
</evidence>
<proteinExistence type="predicted"/>